<dbReference type="Gene3D" id="1.20.1270.50">
    <property type="entry name" value="Glycoside hydrolase family 38, central domain"/>
    <property type="match status" value="1"/>
</dbReference>
<dbReference type="InterPro" id="IPR041147">
    <property type="entry name" value="GH38_C"/>
</dbReference>
<dbReference type="GO" id="GO:0006013">
    <property type="term" value="P:mannose metabolic process"/>
    <property type="evidence" value="ECO:0007669"/>
    <property type="project" value="InterPro"/>
</dbReference>
<dbReference type="PANTHER" id="PTHR46017">
    <property type="entry name" value="ALPHA-MANNOSIDASE 2C1"/>
    <property type="match status" value="1"/>
</dbReference>
<evidence type="ECO:0000256" key="1">
    <source>
        <dbReference type="ARBA" id="ARBA00009792"/>
    </source>
</evidence>
<dbReference type="Pfam" id="PF17677">
    <property type="entry name" value="Glyco_hydro38C2"/>
    <property type="match status" value="1"/>
</dbReference>
<accession>A0A6P1THQ6</accession>
<dbReference type="InterPro" id="IPR037094">
    <property type="entry name" value="Glyco_hydro_38_cen_sf"/>
</dbReference>
<dbReference type="CDD" id="cd10789">
    <property type="entry name" value="GH38N_AMII_ER_cytosolic"/>
    <property type="match status" value="1"/>
</dbReference>
<dbReference type="InterPro" id="IPR027291">
    <property type="entry name" value="Glyco_hydro_38_N_sf"/>
</dbReference>
<organism evidence="6 7">
    <name type="scientific">Anaerocolumna sedimenticola</name>
    <dbReference type="NCBI Taxonomy" id="2696063"/>
    <lineage>
        <taxon>Bacteria</taxon>
        <taxon>Bacillati</taxon>
        <taxon>Bacillota</taxon>
        <taxon>Clostridia</taxon>
        <taxon>Lachnospirales</taxon>
        <taxon>Lachnospiraceae</taxon>
        <taxon>Anaerocolumna</taxon>
    </lineage>
</organism>
<dbReference type="InterPro" id="IPR011682">
    <property type="entry name" value="Glyco_hydro_38_C"/>
</dbReference>
<proteinExistence type="inferred from homology"/>
<dbReference type="InterPro" id="IPR000602">
    <property type="entry name" value="Glyco_hydro_38_N"/>
</dbReference>
<dbReference type="RefSeq" id="WP_161836663.1">
    <property type="nucleotide sequence ID" value="NZ_CP048000.1"/>
</dbReference>
<feature type="domain" description="Glycoside hydrolase family 38 central" evidence="5">
    <location>
        <begin position="519"/>
        <end position="598"/>
    </location>
</feature>
<evidence type="ECO:0000256" key="4">
    <source>
        <dbReference type="ARBA" id="ARBA00023295"/>
    </source>
</evidence>
<comment type="similarity">
    <text evidence="1">Belongs to the glycosyl hydrolase 38 family.</text>
</comment>
<dbReference type="FunFam" id="3.20.110.10:FF:000002">
    <property type="entry name" value="alpha-mannosidase 2C1 isoform X1"/>
    <property type="match status" value="1"/>
</dbReference>
<dbReference type="KEGG" id="anr:Ana3638_02590"/>
<dbReference type="FunFam" id="2.70.98.30:FF:000010">
    <property type="entry name" value="Cytosolic alpha-mannosidase"/>
    <property type="match status" value="1"/>
</dbReference>
<dbReference type="SUPFAM" id="SSF74650">
    <property type="entry name" value="Galactose mutarotase-like"/>
    <property type="match status" value="1"/>
</dbReference>
<sequence>MDDLIKRIDTLVKALDKARYTDTFQIDDFKMKQVGYGDRDTILEAPDEWETFHGGSHWGGKDYHCCFKTYITIPQVFHEKEVVINLKTGAADIWDTDNPQFIAYIDGSMICAMDMNHHEMVLSECAEAGTTYEVGLYAYSNSLSPSIILNLRASVIHRDVEKLYYDIKVPFEAVSLQREDCLDRIHTICILAETVNKIDFRRVGSESFYQSVLEADQYLHNYYYENICGKQDVTVHSIGHTHIDVAWKWPLRQTREKAIRSFKTVLHLMERYPEYKFMSSQPQLYEFVKEDCPEVYAQICSRIAESRWETEGAMWLAADCNLVSGESLVRQILYGKRFFHQEFGKGDNLVLWLPDVFGYSAALPQILIKSGIKYFMTTKIAWNEYNQIPNDIMMWKGIDGTEVLTYFITTRNYEPYPELNKNAEISTTYNGRQNANQIMGTWQRFQNKDILQEVLTCYGFGDGGGGTTAEMLEESRRLEKGIPGCPMVKQTFVKEFFQLIDQELKGKKIPKWCGELYLEFHRGTYTSMARNKRYNRLCEFLNQDVELFSIMDLVNGGTRSYPVHELKKIWKLTLLNQFHDILPGSSIKEVYEDSKQQYEEILTLDRKLIDQSLKNICDSMKAQSEDSYPVLIVWNQTGFTRDSIAEFSMEELGKEPQEFEYEVLQDDKLVPLQKTVQGNFLLFIKQIPSKGYRTLKLQKKQKSKASIGEKNCDANSKKIIIKELQTIDTPFYSIRLNKDGEFVSLYDKESERELIQKGRNANQLIVYEDRPAEYDAWNIDSTYTEKSWIVSNLKCIAISENGPVRTCINIVRKFMESTIEQDIILYTKSKRIDFKTEVDWRESQLLLKVAFPLDIMTEKAVYEIQYGNVERPTHRNTSWEKAKFEVCAHKWADLSEDGYGVALLNDCKYGYDINESVMRLTLIKSGVFPNPDADQELHQFTYSLLPHMGDFREGRVIQEAYDLNCPVYTKLLAKGKHSASNQVWSMLEVDKKNVMIDVVKKAEDSEDIILRIYEAYGRRCKVNVKLIHFQYHDITECNLMEQEYAEKNFEWKDGSLAFIIKPYEIKTFRIHT</sequence>
<keyword evidence="3" id="KW-0378">Hydrolase</keyword>
<dbReference type="SUPFAM" id="SSF88688">
    <property type="entry name" value="Families 57/38 glycoside transferase middle domain"/>
    <property type="match status" value="1"/>
</dbReference>
<evidence type="ECO:0000256" key="2">
    <source>
        <dbReference type="ARBA" id="ARBA00022723"/>
    </source>
</evidence>
<dbReference type="Pfam" id="PF07748">
    <property type="entry name" value="Glyco_hydro_38C"/>
    <property type="match status" value="1"/>
</dbReference>
<dbReference type="Gene3D" id="2.70.98.30">
    <property type="entry name" value="Golgi alpha-mannosidase II, domain 4"/>
    <property type="match status" value="1"/>
</dbReference>
<dbReference type="GO" id="GO:0004559">
    <property type="term" value="F:alpha-mannosidase activity"/>
    <property type="evidence" value="ECO:0007669"/>
    <property type="project" value="InterPro"/>
</dbReference>
<evidence type="ECO:0000259" key="5">
    <source>
        <dbReference type="SMART" id="SM00872"/>
    </source>
</evidence>
<dbReference type="InterPro" id="IPR011330">
    <property type="entry name" value="Glyco_hydro/deAcase_b/a-brl"/>
</dbReference>
<dbReference type="Pfam" id="PF09261">
    <property type="entry name" value="Alpha-mann_mid"/>
    <property type="match status" value="1"/>
</dbReference>
<evidence type="ECO:0000313" key="7">
    <source>
        <dbReference type="Proteomes" id="UP000464314"/>
    </source>
</evidence>
<dbReference type="SUPFAM" id="SSF88713">
    <property type="entry name" value="Glycoside hydrolase/deacetylase"/>
    <property type="match status" value="1"/>
</dbReference>
<dbReference type="Gene3D" id="3.20.110.10">
    <property type="entry name" value="Glycoside hydrolase 38, N terminal domain"/>
    <property type="match status" value="1"/>
</dbReference>
<dbReference type="Proteomes" id="UP000464314">
    <property type="component" value="Chromosome"/>
</dbReference>
<dbReference type="Pfam" id="PF01074">
    <property type="entry name" value="Glyco_hydro_38N"/>
    <property type="match status" value="1"/>
</dbReference>
<keyword evidence="2" id="KW-0479">Metal-binding</keyword>
<keyword evidence="4" id="KW-0326">Glycosidase</keyword>
<keyword evidence="7" id="KW-1185">Reference proteome</keyword>
<protein>
    <submittedName>
        <fullName evidence="6">Alpha-mannosidase</fullName>
    </submittedName>
</protein>
<dbReference type="InterPro" id="IPR015341">
    <property type="entry name" value="Glyco_hydro_38_cen"/>
</dbReference>
<dbReference type="Gene3D" id="2.60.40.2220">
    <property type="match status" value="1"/>
</dbReference>
<dbReference type="GO" id="GO:0046872">
    <property type="term" value="F:metal ion binding"/>
    <property type="evidence" value="ECO:0007669"/>
    <property type="project" value="UniProtKB-KW"/>
</dbReference>
<dbReference type="SMART" id="SM00872">
    <property type="entry name" value="Alpha-mann_mid"/>
    <property type="match status" value="1"/>
</dbReference>
<name>A0A6P1THQ6_9FIRM</name>
<dbReference type="AlphaFoldDB" id="A0A6P1THQ6"/>
<dbReference type="PANTHER" id="PTHR46017:SF1">
    <property type="entry name" value="ALPHA-MANNOSIDASE 2C1"/>
    <property type="match status" value="1"/>
</dbReference>
<dbReference type="InterPro" id="IPR011013">
    <property type="entry name" value="Gal_mutarotase_sf_dom"/>
</dbReference>
<evidence type="ECO:0000256" key="3">
    <source>
        <dbReference type="ARBA" id="ARBA00022801"/>
    </source>
</evidence>
<evidence type="ECO:0000313" key="6">
    <source>
        <dbReference type="EMBL" id="QHQ59827.1"/>
    </source>
</evidence>
<gene>
    <name evidence="6" type="ORF">Ana3638_02590</name>
</gene>
<dbReference type="FunFam" id="1.20.1270.50:FF:000004">
    <property type="entry name" value="alpha-mannosidase 2C1 isoform X1"/>
    <property type="match status" value="1"/>
</dbReference>
<dbReference type="EMBL" id="CP048000">
    <property type="protein sequence ID" value="QHQ59827.1"/>
    <property type="molecule type" value="Genomic_DNA"/>
</dbReference>
<dbReference type="GO" id="GO:0030246">
    <property type="term" value="F:carbohydrate binding"/>
    <property type="evidence" value="ECO:0007669"/>
    <property type="project" value="InterPro"/>
</dbReference>
<reference evidence="6 7" key="1">
    <citation type="submission" date="2020-01" db="EMBL/GenBank/DDBJ databases">
        <title>Genome analysis of Anaerocolumna sp. CBA3638.</title>
        <authorList>
            <person name="Kim J."/>
            <person name="Roh S.W."/>
        </authorList>
    </citation>
    <scope>NUCLEOTIDE SEQUENCE [LARGE SCALE GENOMIC DNA]</scope>
    <source>
        <strain evidence="6 7">CBA3638</strain>
    </source>
</reference>
<dbReference type="GO" id="GO:0009313">
    <property type="term" value="P:oligosaccharide catabolic process"/>
    <property type="evidence" value="ECO:0007669"/>
    <property type="project" value="TreeGrafter"/>
</dbReference>
<dbReference type="InterPro" id="IPR028995">
    <property type="entry name" value="Glyco_hydro_57/38_cen_sf"/>
</dbReference>